<dbReference type="Pfam" id="PF00580">
    <property type="entry name" value="UvrD-helicase"/>
    <property type="match status" value="1"/>
</dbReference>
<evidence type="ECO:0000256" key="10">
    <source>
        <dbReference type="ARBA" id="ARBA00034923"/>
    </source>
</evidence>
<dbReference type="GO" id="GO:0003677">
    <property type="term" value="F:DNA binding"/>
    <property type="evidence" value="ECO:0007669"/>
    <property type="project" value="UniProtKB-KW"/>
</dbReference>
<evidence type="ECO:0000313" key="15">
    <source>
        <dbReference type="Proteomes" id="UP000031802"/>
    </source>
</evidence>
<evidence type="ECO:0000256" key="4">
    <source>
        <dbReference type="ARBA" id="ARBA00022806"/>
    </source>
</evidence>
<evidence type="ECO:0000256" key="8">
    <source>
        <dbReference type="ARBA" id="ARBA00034617"/>
    </source>
</evidence>
<dbReference type="GO" id="GO:0043138">
    <property type="term" value="F:3'-5' DNA helicase activity"/>
    <property type="evidence" value="ECO:0007669"/>
    <property type="project" value="UniProtKB-EC"/>
</dbReference>
<keyword evidence="6" id="KW-0238">DNA-binding</keyword>
<dbReference type="GO" id="GO:0005524">
    <property type="term" value="F:ATP binding"/>
    <property type="evidence" value="ECO:0007669"/>
    <property type="project" value="UniProtKB-UniRule"/>
</dbReference>
<comment type="similarity">
    <text evidence="1">Belongs to the helicase family. UvrD subfamily.</text>
</comment>
<keyword evidence="3 12" id="KW-0378">Hydrolase</keyword>
<dbReference type="Gene3D" id="3.40.50.300">
    <property type="entry name" value="P-loop containing nucleotide triphosphate hydrolases"/>
    <property type="match status" value="3"/>
</dbReference>
<evidence type="ECO:0000256" key="1">
    <source>
        <dbReference type="ARBA" id="ARBA00009922"/>
    </source>
</evidence>
<reference evidence="14 15" key="2">
    <citation type="journal article" date="2015" name="PLoS ONE">
        <title>Whole-Genome Optical Mapping and Finished Genome Sequence of Sphingobacterium deserti sp. nov., a New Species Isolated from the Western Desert of China.</title>
        <authorList>
            <person name="Teng C."/>
            <person name="Zhou Z."/>
            <person name="Molnar I."/>
            <person name="Li X."/>
            <person name="Tang R."/>
            <person name="Chen M."/>
            <person name="Wang L."/>
            <person name="Su S."/>
            <person name="Zhang W."/>
            <person name="Lin M."/>
        </authorList>
    </citation>
    <scope>NUCLEOTIDE SEQUENCE [LARGE SCALE GENOMIC DNA]</scope>
    <source>
        <strain evidence="15">ACCC05744</strain>
    </source>
</reference>
<evidence type="ECO:0000256" key="3">
    <source>
        <dbReference type="ARBA" id="ARBA00022801"/>
    </source>
</evidence>
<dbReference type="AlphaFoldDB" id="A0A0B8T035"/>
<dbReference type="InterPro" id="IPR027417">
    <property type="entry name" value="P-loop_NTPase"/>
</dbReference>
<dbReference type="OrthoDB" id="1100019at2"/>
<sequence length="620" mass="71710">MNSLFFQDLELIKKDDKQYEAYRSMENSVIIAGPGSGKTRVLTLKAVTLAKSHIHKPCGLACISFSRESVRELKKRLKSYGYIPSSKDFIGTVHSFSLLHVIQPFAHLYPQYNVIYPIKILPDDIKERLYNSVLQELNIENDRDLSLVDINKHRSLSLKGRSEINMESSDLIAKAAEIYEAKIRETEFIDFTNIINLSAKIINEQEYVRETLRSQFPWLLVDEYQDLGKALHEMVLELVFYAGIKLYAVGDTNQSIYGFNGGYPDFLLELTRNDNIKTIELVSNYRSSQHIIDASIEALNPVPPYPKYVAGKRKDDIADFTFITCEEEMEAQYEVVAKKVISNLLVKGTPLNEIGIIASSNAQIHNMANYMQQQKIPFFIVNWSFENSAVVVWLQDCASWCSNKNTQSFEELFKFWKNLVNNHQDLRENWENIRLKSLFYRVLTGSISKTNVYDWLTYTINNLDLKDTLIDSEIYPNEVGNLEALLNEAKLRNLKDVNITRFANLGFPEDQVTITTRHSSKGLEFEVVILLGMEEEHFPSFYHLGNETALAEDQRLCYVCVSRAKTTCILLRSRIFTIQTRRGPWKKEYEASRYWKSLYNRFGNEQNTFTKDAYPLIQEN</sequence>
<keyword evidence="15" id="KW-1185">Reference proteome</keyword>
<keyword evidence="5 12" id="KW-0067">ATP-binding</keyword>
<evidence type="ECO:0000259" key="13">
    <source>
        <dbReference type="PROSITE" id="PS51198"/>
    </source>
</evidence>
<dbReference type="InterPro" id="IPR013986">
    <property type="entry name" value="DExx_box_DNA_helicase_dom_sf"/>
</dbReference>
<accession>A0A0B8T035</accession>
<dbReference type="PANTHER" id="PTHR11070">
    <property type="entry name" value="UVRD / RECB / PCRA DNA HELICASE FAMILY MEMBER"/>
    <property type="match status" value="1"/>
</dbReference>
<dbReference type="STRING" id="1229276.DI53_2500"/>
<comment type="catalytic activity">
    <reaction evidence="11">
        <text>ATP + H2O = ADP + phosphate + H(+)</text>
        <dbReference type="Rhea" id="RHEA:13065"/>
        <dbReference type="ChEBI" id="CHEBI:15377"/>
        <dbReference type="ChEBI" id="CHEBI:15378"/>
        <dbReference type="ChEBI" id="CHEBI:30616"/>
        <dbReference type="ChEBI" id="CHEBI:43474"/>
        <dbReference type="ChEBI" id="CHEBI:456216"/>
        <dbReference type="EC" id="5.6.2.4"/>
    </reaction>
</comment>
<evidence type="ECO:0000256" key="12">
    <source>
        <dbReference type="PROSITE-ProRule" id="PRU00560"/>
    </source>
</evidence>
<dbReference type="eggNOG" id="COG0210">
    <property type="taxonomic scope" value="Bacteria"/>
</dbReference>
<evidence type="ECO:0000256" key="2">
    <source>
        <dbReference type="ARBA" id="ARBA00022741"/>
    </source>
</evidence>
<keyword evidence="2 12" id="KW-0547">Nucleotide-binding</keyword>
<dbReference type="PATRIC" id="fig|1229276.3.peg.2572"/>
<dbReference type="Proteomes" id="UP000031802">
    <property type="component" value="Unassembled WGS sequence"/>
</dbReference>
<evidence type="ECO:0000256" key="5">
    <source>
        <dbReference type="ARBA" id="ARBA00022840"/>
    </source>
</evidence>
<dbReference type="RefSeq" id="WP_037499778.1">
    <property type="nucleotide sequence ID" value="NZ_JJMU01000043.1"/>
</dbReference>
<dbReference type="InterPro" id="IPR014016">
    <property type="entry name" value="UvrD-like_ATP-bd"/>
</dbReference>
<dbReference type="Pfam" id="PF13361">
    <property type="entry name" value="UvrD_C"/>
    <property type="match status" value="2"/>
</dbReference>
<feature type="domain" description="UvrD-like helicase ATP-binding" evidence="13">
    <location>
        <begin position="11"/>
        <end position="288"/>
    </location>
</feature>
<dbReference type="InterPro" id="IPR014017">
    <property type="entry name" value="DNA_helicase_UvrD-like_C"/>
</dbReference>
<proteinExistence type="inferred from homology"/>
<dbReference type="PANTHER" id="PTHR11070:SF2">
    <property type="entry name" value="ATP-DEPENDENT DNA HELICASE SRS2"/>
    <property type="match status" value="1"/>
</dbReference>
<protein>
    <recommendedName>
        <fullName evidence="9">DNA 3'-5' helicase</fullName>
        <ecNumber evidence="9">5.6.2.4</ecNumber>
    </recommendedName>
    <alternativeName>
        <fullName evidence="10">DNA 3'-5' helicase II</fullName>
    </alternativeName>
</protein>
<dbReference type="Gene3D" id="1.10.486.10">
    <property type="entry name" value="PCRA, domain 4"/>
    <property type="match status" value="1"/>
</dbReference>
<dbReference type="EMBL" id="JJMU01000043">
    <property type="protein sequence ID" value="KGE13707.1"/>
    <property type="molecule type" value="Genomic_DNA"/>
</dbReference>
<reference evidence="15" key="1">
    <citation type="submission" date="2014-04" db="EMBL/GenBank/DDBJ databases">
        <title>Whole-Genome optical mapping and complete genome sequence of Sphingobacterium deserti sp. nov., a new spaces isolated from desert in the west of China.</title>
        <authorList>
            <person name="Teng C."/>
            <person name="Zhou Z."/>
            <person name="Li X."/>
            <person name="Chen M."/>
            <person name="Lin M."/>
            <person name="Wang L."/>
            <person name="Su S."/>
            <person name="Zhang C."/>
            <person name="Zhang W."/>
        </authorList>
    </citation>
    <scope>NUCLEOTIDE SEQUENCE [LARGE SCALE GENOMIC DNA]</scope>
    <source>
        <strain evidence="15">ACCC05744</strain>
    </source>
</reference>
<evidence type="ECO:0000256" key="6">
    <source>
        <dbReference type="ARBA" id="ARBA00023125"/>
    </source>
</evidence>
<comment type="caution">
    <text evidence="14">The sequence shown here is derived from an EMBL/GenBank/DDBJ whole genome shotgun (WGS) entry which is preliminary data.</text>
</comment>
<dbReference type="Gene3D" id="1.10.10.160">
    <property type="match status" value="1"/>
</dbReference>
<comment type="catalytic activity">
    <reaction evidence="8">
        <text>Couples ATP hydrolysis with the unwinding of duplex DNA by translocating in the 3'-5' direction.</text>
        <dbReference type="EC" id="5.6.2.4"/>
    </reaction>
</comment>
<organism evidence="14 15">
    <name type="scientific">Sphingobacterium deserti</name>
    <dbReference type="NCBI Taxonomy" id="1229276"/>
    <lineage>
        <taxon>Bacteria</taxon>
        <taxon>Pseudomonadati</taxon>
        <taxon>Bacteroidota</taxon>
        <taxon>Sphingobacteriia</taxon>
        <taxon>Sphingobacteriales</taxon>
        <taxon>Sphingobacteriaceae</taxon>
        <taxon>Sphingobacterium</taxon>
    </lineage>
</organism>
<dbReference type="GO" id="GO:0016887">
    <property type="term" value="F:ATP hydrolysis activity"/>
    <property type="evidence" value="ECO:0007669"/>
    <property type="project" value="RHEA"/>
</dbReference>
<dbReference type="EC" id="5.6.2.4" evidence="9"/>
<name>A0A0B8T035_9SPHI</name>
<evidence type="ECO:0000256" key="7">
    <source>
        <dbReference type="ARBA" id="ARBA00023235"/>
    </source>
</evidence>
<dbReference type="PROSITE" id="PS51198">
    <property type="entry name" value="UVRD_HELICASE_ATP_BIND"/>
    <property type="match status" value="1"/>
</dbReference>
<dbReference type="GO" id="GO:0000725">
    <property type="term" value="P:recombinational repair"/>
    <property type="evidence" value="ECO:0007669"/>
    <property type="project" value="TreeGrafter"/>
</dbReference>
<dbReference type="InterPro" id="IPR000212">
    <property type="entry name" value="DNA_helicase_UvrD/REP"/>
</dbReference>
<evidence type="ECO:0000256" key="9">
    <source>
        <dbReference type="ARBA" id="ARBA00034808"/>
    </source>
</evidence>
<keyword evidence="7" id="KW-0413">Isomerase</keyword>
<feature type="binding site" evidence="12">
    <location>
        <begin position="32"/>
        <end position="39"/>
    </location>
    <ligand>
        <name>ATP</name>
        <dbReference type="ChEBI" id="CHEBI:30616"/>
    </ligand>
</feature>
<evidence type="ECO:0000256" key="11">
    <source>
        <dbReference type="ARBA" id="ARBA00048988"/>
    </source>
</evidence>
<dbReference type="SUPFAM" id="SSF52540">
    <property type="entry name" value="P-loop containing nucleoside triphosphate hydrolases"/>
    <property type="match status" value="1"/>
</dbReference>
<gene>
    <name evidence="14" type="ORF">DI53_2500</name>
</gene>
<evidence type="ECO:0000313" key="14">
    <source>
        <dbReference type="EMBL" id="KGE13707.1"/>
    </source>
</evidence>
<keyword evidence="4 12" id="KW-0347">Helicase</keyword>